<reference evidence="3" key="1">
    <citation type="journal article" date="2014" name="Int. J. Syst. Evol. Microbiol.">
        <title>Complete genome sequence of Corynebacterium casei LMG S-19264T (=DSM 44701T), isolated from a smear-ripened cheese.</title>
        <authorList>
            <consortium name="US DOE Joint Genome Institute (JGI-PGF)"/>
            <person name="Walter F."/>
            <person name="Albersmeier A."/>
            <person name="Kalinowski J."/>
            <person name="Ruckert C."/>
        </authorList>
    </citation>
    <scope>NUCLEOTIDE SEQUENCE</scope>
    <source>
        <strain evidence="3">VKM B-1513</strain>
    </source>
</reference>
<keyword evidence="2" id="KW-0472">Membrane</keyword>
<protein>
    <submittedName>
        <fullName evidence="3">Uncharacterized protein</fullName>
    </submittedName>
</protein>
<evidence type="ECO:0000313" key="3">
    <source>
        <dbReference type="EMBL" id="GLK53503.1"/>
    </source>
</evidence>
<accession>A0A9W6MPR9</accession>
<feature type="compositionally biased region" description="Basic and acidic residues" evidence="1">
    <location>
        <begin position="218"/>
        <end position="237"/>
    </location>
</feature>
<name>A0A9W6MPR9_9PROT</name>
<dbReference type="EMBL" id="BSFE01000011">
    <property type="protein sequence ID" value="GLK53503.1"/>
    <property type="molecule type" value="Genomic_DNA"/>
</dbReference>
<evidence type="ECO:0000256" key="1">
    <source>
        <dbReference type="SAM" id="MobiDB-lite"/>
    </source>
</evidence>
<reference evidence="3" key="2">
    <citation type="submission" date="2023-01" db="EMBL/GenBank/DDBJ databases">
        <authorList>
            <person name="Sun Q."/>
            <person name="Evtushenko L."/>
        </authorList>
    </citation>
    <scope>NUCLEOTIDE SEQUENCE</scope>
    <source>
        <strain evidence="3">VKM B-1513</strain>
    </source>
</reference>
<evidence type="ECO:0000256" key="2">
    <source>
        <dbReference type="SAM" id="Phobius"/>
    </source>
</evidence>
<keyword evidence="2" id="KW-0812">Transmembrane</keyword>
<comment type="caution">
    <text evidence="3">The sequence shown here is derived from an EMBL/GenBank/DDBJ whole genome shotgun (WGS) entry which is preliminary data.</text>
</comment>
<feature type="region of interest" description="Disordered" evidence="1">
    <location>
        <begin position="197"/>
        <end position="271"/>
    </location>
</feature>
<evidence type="ECO:0000313" key="4">
    <source>
        <dbReference type="Proteomes" id="UP001143486"/>
    </source>
</evidence>
<dbReference type="RefSeq" id="WP_271187852.1">
    <property type="nucleotide sequence ID" value="NZ_BSFE01000011.1"/>
</dbReference>
<dbReference type="Proteomes" id="UP001143486">
    <property type="component" value="Unassembled WGS sequence"/>
</dbReference>
<keyword evidence="4" id="KW-1185">Reference proteome</keyword>
<sequence length="271" mass="29499">MDSGLLTLFEPVRDLVLLILAGIGVAMLANLLWQSVFRKHAPAADHIGTLPNASSPAPDQRARPLERGHWTLNTGAYWTNDVQPLARHVAGLLDHKAYIYLVAPRLSDFLSVDKRFEGDQRGVAMETRLRSHRAALAILDAKTGVPVAALLNASHNNEIPMGAFEALRLPYVVLDKITLANVKEALASMRIGLVDTGKKRKRPAAMSTQKQMPVPIERPAEEPPSHPEPPVHSEHPAGPDSPPNSAPSTDSEPERRPAIANFTSLAPIRKP</sequence>
<gene>
    <name evidence="3" type="ORF">GCM10017621_30110</name>
</gene>
<proteinExistence type="predicted"/>
<feature type="transmembrane region" description="Helical" evidence="2">
    <location>
        <begin position="15"/>
        <end position="33"/>
    </location>
</feature>
<organism evidence="3 4">
    <name type="scientific">Maricaulis virginensis</name>
    <dbReference type="NCBI Taxonomy" id="144022"/>
    <lineage>
        <taxon>Bacteria</taxon>
        <taxon>Pseudomonadati</taxon>
        <taxon>Pseudomonadota</taxon>
        <taxon>Alphaproteobacteria</taxon>
        <taxon>Maricaulales</taxon>
        <taxon>Maricaulaceae</taxon>
        <taxon>Maricaulis</taxon>
    </lineage>
</organism>
<keyword evidence="2" id="KW-1133">Transmembrane helix</keyword>
<dbReference type="AlphaFoldDB" id="A0A9W6MPR9"/>